<dbReference type="FunFam" id="2.20.70.30:FF:000002">
    <property type="entry name" value="Nascent polypeptide-associated complex (NAC), alpha subunit"/>
    <property type="match status" value="1"/>
</dbReference>
<dbReference type="CDD" id="cd23739">
    <property type="entry name" value="TBRG4-like_N"/>
    <property type="match status" value="1"/>
</dbReference>
<dbReference type="Proteomes" id="UP001239994">
    <property type="component" value="Unassembled WGS sequence"/>
</dbReference>
<feature type="compositionally biased region" description="Low complexity" evidence="1">
    <location>
        <begin position="842"/>
        <end position="856"/>
    </location>
</feature>
<gene>
    <name evidence="4" type="ORF">P4O66_005177</name>
</gene>
<dbReference type="SMART" id="SM00952">
    <property type="entry name" value="RAP"/>
    <property type="match status" value="1"/>
</dbReference>
<feature type="compositionally biased region" description="Pro residues" evidence="1">
    <location>
        <begin position="729"/>
        <end position="743"/>
    </location>
</feature>
<protein>
    <recommendedName>
        <fullName evidence="6">RAP domain-containing protein</fullName>
    </recommendedName>
</protein>
<name>A0AAD8ZWQ4_9TELE</name>
<evidence type="ECO:0008006" key="6">
    <source>
        <dbReference type="Google" id="ProtNLM"/>
    </source>
</evidence>
<feature type="compositionally biased region" description="Basic and acidic residues" evidence="1">
    <location>
        <begin position="2163"/>
        <end position="2176"/>
    </location>
</feature>
<sequence length="2550" mass="278088">MWMPATELLTASAASSRLQAATAQRAGTPWPLAWARPAAKPLCLGHRLPEEEQPSIKFKLSELDELVKKAGTPEAVLQLWAERGGSANQAGLCLIHISRLALKKDRAESANLLQDPRCVDMLETVNSQISVVWNGMLVSLLHSLSTLGLLPSTPVMQSLQTEALWRLRRLTYRQLAYLADWVSARHSQGQGNEMLSTTLLKQLELRWTELDNPRTLATLMARAGALSSSLMDSLEDKVLELAEKFSAEDIRKVALALSSQRRRSVPVLRALSYHLREKPSSELQAPLLLDMAFAYSKLNFHHTPMLERMSSELLPWLPELSPADVMRWSKALALLKWLHLPLFEGFAQHFMNGSESYSTLQLSNLILSFARLNFQPTNREKFYKKVHEALRGSWLGLEPFLLTDMVWSLCVLQQAVPDYIAAVTDTNFHTKLTEGAASHVVSYKLKLLQIAASRQLEPLGAPGECPPAGTLSAVPVKAGAHTALQRGLHAAVQTLAENRTSALRTNVSTVYGWVIDAELVLDAENKPVDLENLVAPHLPGGGGADLLPQGAHRMAFLAWEFSHFCCKSKDLLGRFAMQKRHLQLAGFLVVEVPYFDWLELKFDWQKVSYLKDKMGHAVAEEMAKFHTAVARHTSALHLAFTHSRALTRPAVSLTGSGELRAPQRSFRPVRQTAEAGGIMPGEAEDSSGPARDAPSPVTDAGIVPGADLSRQTSSSTASTPSDSASSPSPTTPPKLPPQCPSPFGPRLVMAKPNPCTRPPPEGASFESEGRSVGRLTGRFGRGVCRRGPVKMERIKVLTGSEVESDYQEPESMDARVVMGQEALLKNMESQIGGLLDKNAGGETSSTPSSESQPTEPAMLSLPLQAQTWGEGKPKLDTGQESPKLDQAKSLFPTTEQEASLGELLECTTLESKAAVTGLTESSTFFPDNEGDPLAPSPAEVPSLSFSEPPYPVDPQRVGVLPGLDPDRYYTAPSTPIKMAYCSHLKQQWHPNSPSTGPGSPADESDLCSPPTSPSGSYITAEGSSWTSSTSHSCSPNLIAEAELQEAPACYVGSLSEIGDELGDERTGAEREHCLCKPAMPGLVEDVEYEEDQMSRKVCRPQWVTENISPHRSSSGRSTDSQDGGGESEASLVQAEIQRATDITQPFDDPDQDLELDLDACVSEHFTRLDAPLSPEEDFPTDLASSFPFSHRLATASATLDTGSLTPATCSSEISDTDNNSLYSEIGSSSLFFHGCSREDSPRGEGMIPACMLPVHASLIFQADAMEITLFPTDEEPENEMDAYAAGEEEGDVDEYDDEDDDDDINDLEEQAEAIKIGSRVVEDPNEEDTSASYLNSLSENSINDGIDESFAYQDDTQESSDSTSCNGDEDHLYSTERDVNPAQQFPRQEDHVQSVSNARTESSGSESEMDTGSSGSSEPPNAEVHEQTPDCTVQSAENITVEKKPDVECTETVFSTTEVKDQGKDITQSADLRGTEGTYDVCNAESQLVVQTAPQELESQTSSVDQNEMSETCNKLALCMLGATAAGIKYKFNTQDDPDLDQKNGNNSEFVNTSLRLDETETNDLNKGVPLLSHPKDDCSPTNIPVCAYPELSDVPDNLTTADVSPSEHSLDQDNLTENQPGTDDATLSSLNMSSSTYGVLAISPKKENSENSMTERNVSSEGRALPEPLTPGECCASEAENLLLCDTAGPLRNKARSVSPNIAAGDDITADLEDNNNSYCDLGERMTDIEAGMLESNLSTWRSIEDLSEAGGGEDDANNLQNPDSNPLIQQHSEKILVTTWNDPEKSCSPVIPSAQSTCLSLNILSDDGKDENDQTPNTDFNIPGESISNICQDGGPDIPPKQAMQVLESAKELEEAQTLTSSYEQNDLYEPITTTDVSDKSNNPVPSSSDQSIEKEICLANSESPVLEKKYVFRLEGGSFGTFNPKKKSSESRRDISSSDRSLAHKETATCTDTGITTDTTDLGSQVQSNITKEENQENFGSRVIDTQLTEPKSEIAFEDQEEERVECFSLRERGDEETEKTCPEAEENGRENAILERNEKDTHVMQKAGFSETEERECQNEEANVSAAEITPHQETKQNDAEVSQKLSTNEMTKTELYDTEPNHAGKRLDSDHGLKSEVSVAFYQSVSASEQKKEIQHEESPPESQPSNTSTETQQQADTKSDEAEKNDHDQTPNEPISHPENSSSQYPFTESEGLTESSDHANTDQGKALAHSTSESLELQQSTRDISDDQVGGTPLGTVRAELRRPSPSPSSTDVLEEDLPTPIQESQPLLDNSQIHSFLTHTESASNDGSSDQSSSYLSESPLQVPSVETATLESEEKLVASLPVQDLHRDVNERSGVRSKSCRQFAAEVGSCNETDSDGSLPELEDPDGSLLRPSDTQISHTAADESASKTKQSRSEKKARKAMSKLGLKQIHGVTRITIRKSKNILFVITRPDVFKSPASDIYIVFGEAKIEDLSQQVHKAAAEKFKVPLDPSPLTPDIMPSLTIKEESEEEEEEVDESGLEQRDIELVMAQANVARAKAVRALRHNKNDIVNAIMVRRLPS</sequence>
<evidence type="ECO:0000259" key="3">
    <source>
        <dbReference type="PROSITE" id="PS51286"/>
    </source>
</evidence>
<feature type="domain" description="RAP" evidence="3">
    <location>
        <begin position="554"/>
        <end position="612"/>
    </location>
</feature>
<feature type="region of interest" description="Disordered" evidence="1">
    <location>
        <begin position="920"/>
        <end position="968"/>
    </location>
</feature>
<dbReference type="PROSITE" id="PS51286">
    <property type="entry name" value="RAP"/>
    <property type="match status" value="1"/>
</dbReference>
<proteinExistence type="predicted"/>
<feature type="compositionally biased region" description="Polar residues" evidence="1">
    <location>
        <begin position="1103"/>
        <end position="1121"/>
    </location>
</feature>
<feature type="compositionally biased region" description="Basic and acidic residues" evidence="1">
    <location>
        <begin position="2096"/>
        <end position="2116"/>
    </location>
</feature>
<feature type="region of interest" description="Disordered" evidence="1">
    <location>
        <begin position="2013"/>
        <end position="2116"/>
    </location>
</feature>
<feature type="domain" description="NAC-A/B" evidence="2">
    <location>
        <begin position="2401"/>
        <end position="2466"/>
    </location>
</feature>
<dbReference type="GO" id="GO:0005854">
    <property type="term" value="C:nascent polypeptide-associated complex"/>
    <property type="evidence" value="ECO:0007669"/>
    <property type="project" value="InterPro"/>
</dbReference>
<feature type="region of interest" description="Disordered" evidence="1">
    <location>
        <begin position="987"/>
        <end position="1034"/>
    </location>
</feature>
<feature type="compositionally biased region" description="Polar residues" evidence="1">
    <location>
        <begin position="1651"/>
        <end position="1661"/>
    </location>
</feature>
<organism evidence="4 5">
    <name type="scientific">Electrophorus voltai</name>
    <dbReference type="NCBI Taxonomy" id="2609070"/>
    <lineage>
        <taxon>Eukaryota</taxon>
        <taxon>Metazoa</taxon>
        <taxon>Chordata</taxon>
        <taxon>Craniata</taxon>
        <taxon>Vertebrata</taxon>
        <taxon>Euteleostomi</taxon>
        <taxon>Actinopterygii</taxon>
        <taxon>Neopterygii</taxon>
        <taxon>Teleostei</taxon>
        <taxon>Ostariophysi</taxon>
        <taxon>Gymnotiformes</taxon>
        <taxon>Gymnotoidei</taxon>
        <taxon>Gymnotidae</taxon>
        <taxon>Electrophorus</taxon>
    </lineage>
</organism>
<feature type="compositionally biased region" description="Basic and acidic residues" evidence="1">
    <location>
        <begin position="1930"/>
        <end position="1950"/>
    </location>
</feature>
<dbReference type="GO" id="GO:0044528">
    <property type="term" value="P:regulation of mitochondrial mRNA stability"/>
    <property type="evidence" value="ECO:0007669"/>
    <property type="project" value="InterPro"/>
</dbReference>
<feature type="region of interest" description="Disordered" evidence="1">
    <location>
        <begin position="1646"/>
        <end position="1666"/>
    </location>
</feature>
<feature type="compositionally biased region" description="Polar residues" evidence="1">
    <location>
        <begin position="2084"/>
        <end position="2095"/>
    </location>
</feature>
<dbReference type="EMBL" id="JAROKS010000001">
    <property type="protein sequence ID" value="KAK1806677.1"/>
    <property type="molecule type" value="Genomic_DNA"/>
</dbReference>
<dbReference type="PROSITE" id="PS51151">
    <property type="entry name" value="NAC_AB"/>
    <property type="match status" value="1"/>
</dbReference>
<feature type="compositionally biased region" description="Polar residues" evidence="1">
    <location>
        <begin position="2216"/>
        <end position="2229"/>
    </location>
</feature>
<comment type="caution">
    <text evidence="4">The sequence shown here is derived from an EMBL/GenBank/DDBJ whole genome shotgun (WGS) entry which is preliminary data.</text>
</comment>
<feature type="region of interest" description="Disordered" evidence="1">
    <location>
        <begin position="1597"/>
        <end position="1627"/>
    </location>
</feature>
<accession>A0AAD8ZWQ4</accession>
<feature type="region of interest" description="Disordered" evidence="1">
    <location>
        <begin position="2129"/>
        <end position="2317"/>
    </location>
</feature>
<evidence type="ECO:0000259" key="2">
    <source>
        <dbReference type="PROSITE" id="PS51151"/>
    </source>
</evidence>
<feature type="region of interest" description="Disordered" evidence="1">
    <location>
        <begin position="1353"/>
        <end position="1429"/>
    </location>
</feature>
<dbReference type="Pfam" id="PF08373">
    <property type="entry name" value="RAP"/>
    <property type="match status" value="1"/>
</dbReference>
<dbReference type="Pfam" id="PF08368">
    <property type="entry name" value="FAST_2"/>
    <property type="match status" value="1"/>
</dbReference>
<dbReference type="Pfam" id="PF01849">
    <property type="entry name" value="NAC"/>
    <property type="match status" value="1"/>
</dbReference>
<dbReference type="CDD" id="cd22054">
    <property type="entry name" value="NAC_NACA"/>
    <property type="match status" value="1"/>
</dbReference>
<feature type="compositionally biased region" description="Polar residues" evidence="1">
    <location>
        <begin position="2308"/>
        <end position="2317"/>
    </location>
</feature>
<dbReference type="InterPro" id="IPR010622">
    <property type="entry name" value="FAST_Leu-rich"/>
</dbReference>
<evidence type="ECO:0000313" key="5">
    <source>
        <dbReference type="Proteomes" id="UP001239994"/>
    </source>
</evidence>
<feature type="region of interest" description="Disordered" evidence="1">
    <location>
        <begin position="654"/>
        <end position="782"/>
    </location>
</feature>
<feature type="compositionally biased region" description="Low complexity" evidence="1">
    <location>
        <begin position="1023"/>
        <end position="1034"/>
    </location>
</feature>
<feature type="compositionally biased region" description="Polar residues" evidence="1">
    <location>
        <begin position="2269"/>
        <end position="2289"/>
    </location>
</feature>
<evidence type="ECO:0000313" key="4">
    <source>
        <dbReference type="EMBL" id="KAK1806677.1"/>
    </source>
</evidence>
<dbReference type="InterPro" id="IPR013584">
    <property type="entry name" value="RAP"/>
</dbReference>
<dbReference type="InterPro" id="IPR013579">
    <property type="entry name" value="FAST_2"/>
</dbReference>
<feature type="compositionally biased region" description="Basic and acidic residues" evidence="1">
    <location>
        <begin position="2013"/>
        <end position="2047"/>
    </location>
</feature>
<feature type="compositionally biased region" description="Polar residues" evidence="1">
    <location>
        <begin position="987"/>
        <end position="997"/>
    </location>
</feature>
<feature type="region of interest" description="Disordered" evidence="1">
    <location>
        <begin position="1924"/>
        <end position="1964"/>
    </location>
</feature>
<feature type="region of interest" description="Disordered" evidence="1">
    <location>
        <begin position="1858"/>
        <end position="1895"/>
    </location>
</feature>
<feature type="compositionally biased region" description="Polar residues" evidence="1">
    <location>
        <begin position="1393"/>
        <end position="1419"/>
    </location>
</feature>
<feature type="compositionally biased region" description="Polar residues" evidence="1">
    <location>
        <begin position="2149"/>
        <end position="2162"/>
    </location>
</feature>
<feature type="compositionally biased region" description="Basic and acidic residues" evidence="1">
    <location>
        <begin position="1368"/>
        <end position="1379"/>
    </location>
</feature>
<dbReference type="PANTHER" id="PTHR21713">
    <property type="entry name" value="NASCENT POLYPEPTIDE ASSOCIATED COMPLEX ALPHA SUBUNIT-RELATED"/>
    <property type="match status" value="1"/>
</dbReference>
<evidence type="ECO:0000256" key="1">
    <source>
        <dbReference type="SAM" id="MobiDB-lite"/>
    </source>
</evidence>
<feature type="non-terminal residue" evidence="4">
    <location>
        <position position="1"/>
    </location>
</feature>
<feature type="region of interest" description="Disordered" evidence="1">
    <location>
        <begin position="2358"/>
        <end position="2411"/>
    </location>
</feature>
<dbReference type="Gene3D" id="1.10.8.10">
    <property type="entry name" value="DNA helicase RuvA subunit, C-terminal domain"/>
    <property type="match status" value="1"/>
</dbReference>
<feature type="compositionally biased region" description="Basic and acidic residues" evidence="1">
    <location>
        <begin position="2134"/>
        <end position="2144"/>
    </location>
</feature>
<feature type="region of interest" description="Disordered" evidence="1">
    <location>
        <begin position="1100"/>
        <end position="1130"/>
    </location>
</feature>
<dbReference type="Pfam" id="PF06743">
    <property type="entry name" value="FAST_1"/>
    <property type="match status" value="1"/>
</dbReference>
<feature type="compositionally biased region" description="Polar residues" evidence="1">
    <location>
        <begin position="1598"/>
        <end position="1627"/>
    </location>
</feature>
<dbReference type="InterPro" id="IPR038187">
    <property type="entry name" value="NAC_A/B_dom_sf"/>
</dbReference>
<dbReference type="Gene3D" id="2.20.70.30">
    <property type="entry name" value="Nascent polypeptide-associated complex domain"/>
    <property type="match status" value="1"/>
</dbReference>
<feature type="compositionally biased region" description="Basic and acidic residues" evidence="1">
    <location>
        <begin position="871"/>
        <end position="886"/>
    </location>
</feature>
<feature type="compositionally biased region" description="Low complexity" evidence="1">
    <location>
        <begin position="712"/>
        <end position="728"/>
    </location>
</feature>
<dbReference type="InterPro" id="IPR016641">
    <property type="entry name" value="EGD2/NACA0like"/>
</dbReference>
<feature type="compositionally biased region" description="Polar residues" evidence="1">
    <location>
        <begin position="1874"/>
        <end position="1893"/>
    </location>
</feature>
<feature type="compositionally biased region" description="Low complexity" evidence="1">
    <location>
        <begin position="2290"/>
        <end position="2307"/>
    </location>
</feature>
<dbReference type="Pfam" id="PF19026">
    <property type="entry name" value="UBA_HYPK"/>
    <property type="match status" value="1"/>
</dbReference>
<feature type="compositionally biased region" description="Polar residues" evidence="1">
    <location>
        <begin position="2184"/>
        <end position="2201"/>
    </location>
</feature>
<feature type="compositionally biased region" description="Low complexity" evidence="1">
    <location>
        <begin position="1951"/>
        <end position="1964"/>
    </location>
</feature>
<keyword evidence="5" id="KW-1185">Reference proteome</keyword>
<feature type="region of interest" description="Disordered" evidence="1">
    <location>
        <begin position="830"/>
        <end position="896"/>
    </location>
</feature>
<feature type="compositionally biased region" description="Basic and acidic residues" evidence="1">
    <location>
        <begin position="2390"/>
        <end position="2404"/>
    </location>
</feature>
<dbReference type="InterPro" id="IPR002715">
    <property type="entry name" value="Nas_poly-pep-assoc_cplx_dom"/>
</dbReference>
<dbReference type="SMART" id="SM01407">
    <property type="entry name" value="NAC"/>
    <property type="match status" value="1"/>
</dbReference>
<reference evidence="4" key="1">
    <citation type="submission" date="2023-03" db="EMBL/GenBank/DDBJ databases">
        <title>Electrophorus voltai genome.</title>
        <authorList>
            <person name="Bian C."/>
        </authorList>
    </citation>
    <scope>NUCLEOTIDE SEQUENCE</scope>
    <source>
        <strain evidence="4">CB-2022</strain>
        <tissue evidence="4">Muscle</tissue>
    </source>
</reference>
<dbReference type="InterPro" id="IPR044034">
    <property type="entry name" value="NAC-like_UBA"/>
</dbReference>